<dbReference type="PIRSF" id="PIRSF003095">
    <property type="entry name" value="Trigger_factor"/>
    <property type="match status" value="1"/>
</dbReference>
<accession>A0A162N2V9</accession>
<keyword evidence="15" id="KW-0175">Coiled coil</keyword>
<dbReference type="Gene3D" id="3.30.70.1050">
    <property type="entry name" value="Trigger factor ribosome-binding domain"/>
    <property type="match status" value="1"/>
</dbReference>
<dbReference type="STRING" id="520767.ATZ99_02370"/>
<keyword evidence="18" id="KW-1185">Reference proteome</keyword>
<dbReference type="Pfam" id="PF05698">
    <property type="entry name" value="Trigger_C"/>
    <property type="match status" value="1"/>
</dbReference>
<dbReference type="Pfam" id="PF05697">
    <property type="entry name" value="Trigger_N"/>
    <property type="match status" value="1"/>
</dbReference>
<dbReference type="Pfam" id="PF00254">
    <property type="entry name" value="FKBP_C"/>
    <property type="match status" value="1"/>
</dbReference>
<evidence type="ECO:0000256" key="9">
    <source>
        <dbReference type="ARBA" id="ARBA00023306"/>
    </source>
</evidence>
<evidence type="ECO:0000256" key="6">
    <source>
        <dbReference type="ARBA" id="ARBA00023110"/>
    </source>
</evidence>
<keyword evidence="8 12" id="KW-0413">Isomerase</keyword>
<dbReference type="GO" id="GO:0043335">
    <property type="term" value="P:protein unfolding"/>
    <property type="evidence" value="ECO:0007669"/>
    <property type="project" value="TreeGrafter"/>
</dbReference>
<name>A0A162N2V9_9FIRM</name>
<feature type="domain" description="PPIase FKBP-type" evidence="16">
    <location>
        <begin position="162"/>
        <end position="250"/>
    </location>
</feature>
<dbReference type="SUPFAM" id="SSF102735">
    <property type="entry name" value="Trigger factor ribosome-binding domain"/>
    <property type="match status" value="1"/>
</dbReference>
<dbReference type="InterPro" id="IPR046357">
    <property type="entry name" value="PPIase_dom_sf"/>
</dbReference>
<dbReference type="NCBIfam" id="TIGR00115">
    <property type="entry name" value="tig"/>
    <property type="match status" value="1"/>
</dbReference>
<comment type="catalytic activity">
    <reaction evidence="1 12 13">
        <text>[protein]-peptidylproline (omega=180) = [protein]-peptidylproline (omega=0)</text>
        <dbReference type="Rhea" id="RHEA:16237"/>
        <dbReference type="Rhea" id="RHEA-COMP:10747"/>
        <dbReference type="Rhea" id="RHEA-COMP:10748"/>
        <dbReference type="ChEBI" id="CHEBI:83833"/>
        <dbReference type="ChEBI" id="CHEBI:83834"/>
        <dbReference type="EC" id="5.2.1.8"/>
    </reaction>
</comment>
<evidence type="ECO:0000256" key="3">
    <source>
        <dbReference type="ARBA" id="ARBA00013194"/>
    </source>
</evidence>
<dbReference type="FunFam" id="3.10.50.40:FF:000001">
    <property type="entry name" value="Trigger factor"/>
    <property type="match status" value="1"/>
</dbReference>
<comment type="subcellular location">
    <subcellularLocation>
        <location evidence="12">Cytoplasm</location>
    </subcellularLocation>
    <text evidence="12">About half TF is bound to the ribosome near the polypeptide exit tunnel while the other half is free in the cytoplasm.</text>
</comment>
<dbReference type="Gene3D" id="3.10.50.40">
    <property type="match status" value="1"/>
</dbReference>
<dbReference type="EC" id="5.2.1.8" evidence="3 12"/>
<evidence type="ECO:0000259" key="16">
    <source>
        <dbReference type="PROSITE" id="PS50059"/>
    </source>
</evidence>
<dbReference type="GO" id="GO:0044183">
    <property type="term" value="F:protein folding chaperone"/>
    <property type="evidence" value="ECO:0007669"/>
    <property type="project" value="TreeGrafter"/>
</dbReference>
<dbReference type="Gene3D" id="1.10.3120.10">
    <property type="entry name" value="Trigger factor, C-terminal domain"/>
    <property type="match status" value="1"/>
</dbReference>
<keyword evidence="6 12" id="KW-0697">Rotamase</keyword>
<evidence type="ECO:0000256" key="13">
    <source>
        <dbReference type="PROSITE-ProRule" id="PRU00277"/>
    </source>
</evidence>
<dbReference type="PROSITE" id="PS50059">
    <property type="entry name" value="FKBP_PPIASE"/>
    <property type="match status" value="1"/>
</dbReference>
<dbReference type="Proteomes" id="UP000075737">
    <property type="component" value="Unassembled WGS sequence"/>
</dbReference>
<evidence type="ECO:0000256" key="14">
    <source>
        <dbReference type="RuleBase" id="RU003914"/>
    </source>
</evidence>
<dbReference type="InterPro" id="IPR001179">
    <property type="entry name" value="PPIase_FKBP_dom"/>
</dbReference>
<evidence type="ECO:0000313" key="17">
    <source>
        <dbReference type="EMBL" id="KYO68718.1"/>
    </source>
</evidence>
<dbReference type="PANTHER" id="PTHR30560:SF3">
    <property type="entry name" value="TRIGGER FACTOR-LIKE PROTEIN TIG, CHLOROPLASTIC"/>
    <property type="match status" value="1"/>
</dbReference>
<dbReference type="InterPro" id="IPR037041">
    <property type="entry name" value="Trigger_fac_C_sf"/>
</dbReference>
<dbReference type="PANTHER" id="PTHR30560">
    <property type="entry name" value="TRIGGER FACTOR CHAPERONE AND PEPTIDYL-PROLYL CIS/TRANS ISOMERASE"/>
    <property type="match status" value="1"/>
</dbReference>
<dbReference type="RefSeq" id="WP_068747409.1">
    <property type="nucleotide sequence ID" value="NZ_LOHZ01000015.1"/>
</dbReference>
<evidence type="ECO:0000256" key="10">
    <source>
        <dbReference type="ARBA" id="ARBA00024849"/>
    </source>
</evidence>
<evidence type="ECO:0000256" key="5">
    <source>
        <dbReference type="ARBA" id="ARBA00022618"/>
    </source>
</evidence>
<dbReference type="GO" id="GO:0043022">
    <property type="term" value="F:ribosome binding"/>
    <property type="evidence" value="ECO:0007669"/>
    <property type="project" value="TreeGrafter"/>
</dbReference>
<dbReference type="AlphaFoldDB" id="A0A162N2V9"/>
<proteinExistence type="inferred from homology"/>
<sequence length="443" mass="51584">MKVNLEKIENNVATLKIEVNEEEFEKALEKSFKKNAKRFNVPGFRRGKAPRSIVERYYGPEVLYEDAAEFALSEAYKIGIEENKLEPIDHPDFQIEQIEKNKPLIATAKVTLKPDVEIDGYKEIEAEKIVYNVKEEDVERELKELQEKNARFINVERPLKEGDLAVIDFEGFINGEPFEGGNAQNYPLTIGSRTFIPGFEDKLIGMMPQETREITVTFPENYHREDLKGKEATFKVTLKEIKEKELMPLDDEFAKDVSEFETLEELKKDLKNKLEERAKEFEESSLKGSILKKLLEKAKVEIPQVMIEREIERLIYDFAVSLRLRGIDLKDYLEAVKLTPEEFKNKFQDRAIENIKTSLVLEKIAKLENISVSEEELDQELQKYAEKANKSLAEYKKTLKEENIEYIKDRILTDKIFKFLIDNAKVTEKIADSIYKEGEEKTE</sequence>
<dbReference type="EMBL" id="LOHZ01000015">
    <property type="protein sequence ID" value="KYO68718.1"/>
    <property type="molecule type" value="Genomic_DNA"/>
</dbReference>
<evidence type="ECO:0000256" key="7">
    <source>
        <dbReference type="ARBA" id="ARBA00023186"/>
    </source>
</evidence>
<evidence type="ECO:0000256" key="15">
    <source>
        <dbReference type="SAM" id="Coils"/>
    </source>
</evidence>
<dbReference type="InterPro" id="IPR005215">
    <property type="entry name" value="Trig_fac"/>
</dbReference>
<dbReference type="GO" id="GO:0051083">
    <property type="term" value="P:'de novo' cotranslational protein folding"/>
    <property type="evidence" value="ECO:0007669"/>
    <property type="project" value="TreeGrafter"/>
</dbReference>
<dbReference type="SUPFAM" id="SSF109998">
    <property type="entry name" value="Triger factor/SurA peptide-binding domain-like"/>
    <property type="match status" value="1"/>
</dbReference>
<protein>
    <recommendedName>
        <fullName evidence="4 12">Trigger factor</fullName>
        <shortName evidence="12">TF</shortName>
        <ecNumber evidence="3 12">5.2.1.8</ecNumber>
    </recommendedName>
    <alternativeName>
        <fullName evidence="11 12">PPIase</fullName>
    </alternativeName>
</protein>
<evidence type="ECO:0000256" key="11">
    <source>
        <dbReference type="ARBA" id="ARBA00029986"/>
    </source>
</evidence>
<evidence type="ECO:0000256" key="12">
    <source>
        <dbReference type="HAMAP-Rule" id="MF_00303"/>
    </source>
</evidence>
<evidence type="ECO:0000256" key="2">
    <source>
        <dbReference type="ARBA" id="ARBA00005464"/>
    </source>
</evidence>
<gene>
    <name evidence="12 17" type="primary">tig</name>
    <name evidence="17" type="ORF">ATZ99_02370</name>
</gene>
<dbReference type="GO" id="GO:0051301">
    <property type="term" value="P:cell division"/>
    <property type="evidence" value="ECO:0007669"/>
    <property type="project" value="UniProtKB-KW"/>
</dbReference>
<dbReference type="SUPFAM" id="SSF54534">
    <property type="entry name" value="FKBP-like"/>
    <property type="match status" value="1"/>
</dbReference>
<keyword evidence="5 12" id="KW-0132">Cell division</keyword>
<keyword evidence="9 12" id="KW-0131">Cell cycle</keyword>
<keyword evidence="12" id="KW-0963">Cytoplasm</keyword>
<dbReference type="GO" id="GO:0015031">
    <property type="term" value="P:protein transport"/>
    <property type="evidence" value="ECO:0007669"/>
    <property type="project" value="UniProtKB-UniRule"/>
</dbReference>
<dbReference type="GO" id="GO:0005737">
    <property type="term" value="C:cytoplasm"/>
    <property type="evidence" value="ECO:0007669"/>
    <property type="project" value="UniProtKB-SubCell"/>
</dbReference>
<dbReference type="InterPro" id="IPR008881">
    <property type="entry name" value="Trigger_fac_ribosome-bd_bac"/>
</dbReference>
<comment type="function">
    <text evidence="10 12">Involved in protein export. Acts as a chaperone by maintaining the newly synthesized protein in an open conformation. Functions as a peptidyl-prolyl cis-trans isomerase.</text>
</comment>
<organism evidence="17 18">
    <name type="scientific">Thermovenabulum gondwanense</name>
    <dbReference type="NCBI Taxonomy" id="520767"/>
    <lineage>
        <taxon>Bacteria</taxon>
        <taxon>Bacillati</taxon>
        <taxon>Bacillota</taxon>
        <taxon>Clostridia</taxon>
        <taxon>Thermosediminibacterales</taxon>
        <taxon>Thermosediminibacteraceae</taxon>
        <taxon>Thermovenabulum</taxon>
    </lineage>
</organism>
<feature type="coiled-coil region" evidence="15">
    <location>
        <begin position="367"/>
        <end position="405"/>
    </location>
</feature>
<dbReference type="PATRIC" id="fig|520767.4.peg.236"/>
<dbReference type="GO" id="GO:0003755">
    <property type="term" value="F:peptidyl-prolyl cis-trans isomerase activity"/>
    <property type="evidence" value="ECO:0007669"/>
    <property type="project" value="UniProtKB-UniRule"/>
</dbReference>
<dbReference type="HAMAP" id="MF_00303">
    <property type="entry name" value="Trigger_factor_Tig"/>
    <property type="match status" value="1"/>
</dbReference>
<evidence type="ECO:0000256" key="1">
    <source>
        <dbReference type="ARBA" id="ARBA00000971"/>
    </source>
</evidence>
<feature type="coiled-coil region" evidence="15">
    <location>
        <begin position="128"/>
        <end position="155"/>
    </location>
</feature>
<comment type="similarity">
    <text evidence="2 12 14">Belongs to the FKBP-type PPIase family. Tig subfamily.</text>
</comment>
<keyword evidence="7 12" id="KW-0143">Chaperone</keyword>
<comment type="domain">
    <text evidence="12">Consists of 3 domains; the N-terminus binds the ribosome, the middle domain has PPIase activity, while the C-terminus has intrinsic chaperone activity on its own.</text>
</comment>
<dbReference type="InterPro" id="IPR008880">
    <property type="entry name" value="Trigger_fac_C"/>
</dbReference>
<dbReference type="InterPro" id="IPR027304">
    <property type="entry name" value="Trigger_fact/SurA_dom_sf"/>
</dbReference>
<feature type="coiled-coil region" evidence="15">
    <location>
        <begin position="260"/>
        <end position="287"/>
    </location>
</feature>
<dbReference type="InterPro" id="IPR036611">
    <property type="entry name" value="Trigger_fac_ribosome-bd_sf"/>
</dbReference>
<comment type="caution">
    <text evidence="17">The sequence shown here is derived from an EMBL/GenBank/DDBJ whole genome shotgun (WGS) entry which is preliminary data.</text>
</comment>
<evidence type="ECO:0000313" key="18">
    <source>
        <dbReference type="Proteomes" id="UP000075737"/>
    </source>
</evidence>
<reference evidence="17 18" key="1">
    <citation type="submission" date="2015-12" db="EMBL/GenBank/DDBJ databases">
        <title>Draft genome of Thermovenabulum gondwanense isolated from a red thermophilic microbial mat colonisisng an outflow channel of a bore well.</title>
        <authorList>
            <person name="Patel B.K."/>
        </authorList>
    </citation>
    <scope>NUCLEOTIDE SEQUENCE [LARGE SCALE GENOMIC DNA]</scope>
    <source>
        <strain evidence="17 18">R270</strain>
    </source>
</reference>
<dbReference type="OrthoDB" id="9767721at2"/>
<evidence type="ECO:0000256" key="8">
    <source>
        <dbReference type="ARBA" id="ARBA00023235"/>
    </source>
</evidence>
<evidence type="ECO:0000256" key="4">
    <source>
        <dbReference type="ARBA" id="ARBA00016902"/>
    </source>
</evidence>